<organism evidence="1 2">
    <name type="scientific">Viridothelium virens</name>
    <name type="common">Speckled blister lichen</name>
    <name type="synonym">Trypethelium virens</name>
    <dbReference type="NCBI Taxonomy" id="1048519"/>
    <lineage>
        <taxon>Eukaryota</taxon>
        <taxon>Fungi</taxon>
        <taxon>Dikarya</taxon>
        <taxon>Ascomycota</taxon>
        <taxon>Pezizomycotina</taxon>
        <taxon>Dothideomycetes</taxon>
        <taxon>Dothideomycetes incertae sedis</taxon>
        <taxon>Trypetheliales</taxon>
        <taxon>Trypetheliaceae</taxon>
        <taxon>Viridothelium</taxon>
    </lineage>
</organism>
<gene>
    <name evidence="1" type="ORF">EV356DRAFT_503509</name>
</gene>
<reference evidence="1" key="1">
    <citation type="journal article" date="2020" name="Stud. Mycol.">
        <title>101 Dothideomycetes genomes: a test case for predicting lifestyles and emergence of pathogens.</title>
        <authorList>
            <person name="Haridas S."/>
            <person name="Albert R."/>
            <person name="Binder M."/>
            <person name="Bloem J."/>
            <person name="Labutti K."/>
            <person name="Salamov A."/>
            <person name="Andreopoulos B."/>
            <person name="Baker S."/>
            <person name="Barry K."/>
            <person name="Bills G."/>
            <person name="Bluhm B."/>
            <person name="Cannon C."/>
            <person name="Castanera R."/>
            <person name="Culley D."/>
            <person name="Daum C."/>
            <person name="Ezra D."/>
            <person name="Gonzalez J."/>
            <person name="Henrissat B."/>
            <person name="Kuo A."/>
            <person name="Liang C."/>
            <person name="Lipzen A."/>
            <person name="Lutzoni F."/>
            <person name="Magnuson J."/>
            <person name="Mondo S."/>
            <person name="Nolan M."/>
            <person name="Ohm R."/>
            <person name="Pangilinan J."/>
            <person name="Park H.-J."/>
            <person name="Ramirez L."/>
            <person name="Alfaro M."/>
            <person name="Sun H."/>
            <person name="Tritt A."/>
            <person name="Yoshinaga Y."/>
            <person name="Zwiers L.-H."/>
            <person name="Turgeon B."/>
            <person name="Goodwin S."/>
            <person name="Spatafora J."/>
            <person name="Crous P."/>
            <person name="Grigoriev I."/>
        </authorList>
    </citation>
    <scope>NUCLEOTIDE SEQUENCE</scope>
    <source>
        <strain evidence="1">Tuck. ex Michener</strain>
    </source>
</reference>
<dbReference type="AlphaFoldDB" id="A0A6A6H6E8"/>
<dbReference type="EMBL" id="ML991806">
    <property type="protein sequence ID" value="KAF2233449.1"/>
    <property type="molecule type" value="Genomic_DNA"/>
</dbReference>
<dbReference type="Proteomes" id="UP000800092">
    <property type="component" value="Unassembled WGS sequence"/>
</dbReference>
<accession>A0A6A6H6E8</accession>
<evidence type="ECO:0000313" key="2">
    <source>
        <dbReference type="Proteomes" id="UP000800092"/>
    </source>
</evidence>
<sequence>MTHLLIAGCAISNSRACLTYGILYTLVTWQLRLGRKTTERPVESKVYTRTKSLRKTVNSFVGIEGSGRLGGHSDTCNNPTAPR</sequence>
<evidence type="ECO:0000313" key="1">
    <source>
        <dbReference type="EMBL" id="KAF2233449.1"/>
    </source>
</evidence>
<keyword evidence="2" id="KW-1185">Reference proteome</keyword>
<proteinExistence type="predicted"/>
<name>A0A6A6H6E8_VIRVR</name>
<protein>
    <submittedName>
        <fullName evidence="1">Uncharacterized protein</fullName>
    </submittedName>
</protein>